<name>A0ABQ9YUM8_9CRUS</name>
<organism evidence="1 2">
    <name type="scientific">Daphnia magna</name>
    <dbReference type="NCBI Taxonomy" id="35525"/>
    <lineage>
        <taxon>Eukaryota</taxon>
        <taxon>Metazoa</taxon>
        <taxon>Ecdysozoa</taxon>
        <taxon>Arthropoda</taxon>
        <taxon>Crustacea</taxon>
        <taxon>Branchiopoda</taxon>
        <taxon>Diplostraca</taxon>
        <taxon>Cladocera</taxon>
        <taxon>Anomopoda</taxon>
        <taxon>Daphniidae</taxon>
        <taxon>Daphnia</taxon>
    </lineage>
</organism>
<proteinExistence type="predicted"/>
<evidence type="ECO:0000313" key="2">
    <source>
        <dbReference type="Proteomes" id="UP001234178"/>
    </source>
</evidence>
<sequence>MLIFRNIENLPGQGNFRLLNTQEPLQQDSQSQSQAYQRLNWYLVPPFAGFGAQGWRIASNLNDMTSSMWCIQLRK</sequence>
<comment type="caution">
    <text evidence="1">The sequence shown here is derived from an EMBL/GenBank/DDBJ whole genome shotgun (WGS) entry which is preliminary data.</text>
</comment>
<protein>
    <submittedName>
        <fullName evidence="1">Uncharacterized protein</fullName>
    </submittedName>
</protein>
<evidence type="ECO:0000313" key="1">
    <source>
        <dbReference type="EMBL" id="KAK4004373.1"/>
    </source>
</evidence>
<keyword evidence="2" id="KW-1185">Reference proteome</keyword>
<accession>A0ABQ9YUM8</accession>
<gene>
    <name evidence="1" type="ORF">OUZ56_006109</name>
</gene>
<dbReference type="EMBL" id="JAOYFB010000001">
    <property type="protein sequence ID" value="KAK4004373.1"/>
    <property type="molecule type" value="Genomic_DNA"/>
</dbReference>
<dbReference type="Proteomes" id="UP001234178">
    <property type="component" value="Unassembled WGS sequence"/>
</dbReference>
<reference evidence="1 2" key="1">
    <citation type="journal article" date="2023" name="Nucleic Acids Res.">
        <title>The hologenome of Daphnia magna reveals possible DNA methylation and microbiome-mediated evolution of the host genome.</title>
        <authorList>
            <person name="Chaturvedi A."/>
            <person name="Li X."/>
            <person name="Dhandapani V."/>
            <person name="Marshall H."/>
            <person name="Kissane S."/>
            <person name="Cuenca-Cambronero M."/>
            <person name="Asole G."/>
            <person name="Calvet F."/>
            <person name="Ruiz-Romero M."/>
            <person name="Marangio P."/>
            <person name="Guigo R."/>
            <person name="Rago D."/>
            <person name="Mirbahai L."/>
            <person name="Eastwood N."/>
            <person name="Colbourne J.K."/>
            <person name="Zhou J."/>
            <person name="Mallon E."/>
            <person name="Orsini L."/>
        </authorList>
    </citation>
    <scope>NUCLEOTIDE SEQUENCE [LARGE SCALE GENOMIC DNA]</scope>
    <source>
        <strain evidence="1">LRV0_1</strain>
    </source>
</reference>